<feature type="region of interest" description="Disordered" evidence="2">
    <location>
        <begin position="1135"/>
        <end position="1154"/>
    </location>
</feature>
<dbReference type="Proteomes" id="UP001642464">
    <property type="component" value="Unassembled WGS sequence"/>
</dbReference>
<dbReference type="EMBL" id="CAXAMM010013558">
    <property type="protein sequence ID" value="CAK9031666.1"/>
    <property type="molecule type" value="Genomic_DNA"/>
</dbReference>
<evidence type="ECO:0000313" key="3">
    <source>
        <dbReference type="EMBL" id="CAK9031666.1"/>
    </source>
</evidence>
<gene>
    <name evidence="3" type="ORF">SCF082_LOCUS19735</name>
</gene>
<organism evidence="3 4">
    <name type="scientific">Durusdinium trenchii</name>
    <dbReference type="NCBI Taxonomy" id="1381693"/>
    <lineage>
        <taxon>Eukaryota</taxon>
        <taxon>Sar</taxon>
        <taxon>Alveolata</taxon>
        <taxon>Dinophyceae</taxon>
        <taxon>Suessiales</taxon>
        <taxon>Symbiodiniaceae</taxon>
        <taxon>Durusdinium</taxon>
    </lineage>
</organism>
<protein>
    <submittedName>
        <fullName evidence="3">Uncharacterized protein</fullName>
    </submittedName>
</protein>
<name>A0ABP0KXN6_9DINO</name>
<evidence type="ECO:0000313" key="4">
    <source>
        <dbReference type="Proteomes" id="UP001642464"/>
    </source>
</evidence>
<feature type="coiled-coil region" evidence="1">
    <location>
        <begin position="505"/>
        <end position="539"/>
    </location>
</feature>
<keyword evidence="1" id="KW-0175">Coiled coil</keyword>
<accession>A0ABP0KXN6</accession>
<evidence type="ECO:0000256" key="1">
    <source>
        <dbReference type="SAM" id="Coils"/>
    </source>
</evidence>
<proteinExistence type="predicted"/>
<feature type="region of interest" description="Disordered" evidence="2">
    <location>
        <begin position="473"/>
        <end position="493"/>
    </location>
</feature>
<evidence type="ECO:0000256" key="2">
    <source>
        <dbReference type="SAM" id="MobiDB-lite"/>
    </source>
</evidence>
<feature type="compositionally biased region" description="Basic and acidic residues" evidence="2">
    <location>
        <begin position="473"/>
        <end position="486"/>
    </location>
</feature>
<keyword evidence="4" id="KW-1185">Reference proteome</keyword>
<feature type="compositionally biased region" description="Basic and acidic residues" evidence="2">
    <location>
        <begin position="1135"/>
        <end position="1144"/>
    </location>
</feature>
<sequence>MAPTKLATVKTMTMGLLFDGLLKRPSNQVNDVKQPAKTSAVLGSSTAKQHDENNISRPSIATGTVELEDLLPSMDDVLEWQEQLVKICPAVQGRNGEMPTDLVPACPIHPENPDLMSTLLQTLALSESMRNAQRTSLQDEFEGGAMTLTKEALLSPLVSPEFLQCQMDSPKWNRSSKSHFGELLQDLYCCFSDSAGHVIVPVLVPTFSASNQTLDLEAMPEVEDHEKVFSKICMESIASQAALRESMKDHIERTATQMSANQGRILSVLHVHVNMKQDHAQDIVDYMRFQLEWCAEQIEVSLAGVSGTAVLHILALVVHGVRGGGSEHSVRPFLFAGPSAGKSGPSGLWRRCQWTGIAVDHFSHLLPWGMRPEELLHGTIRDIFGLHEASPDRFRRILADALPHVVPRFGIDPHHADSFVVVQSLLQEINQKPELVSCVRAVLAEQLSFEQDRPQSVRLRKAIYSKLSEQSDCKGAAEMEQDRDLSDQPADGGDEIDVPMLLAMLKEKDDTIQKLRLEKKRLQQNMRRTNERLLKQQKTHISELTALRNRKDFDIQRRDENWENASKKWSWLTSKGYVNLDASNTRQKLVALELDSSYISNVTEDLQDCLNWGHFTRLRRLADLGIVGDESGYGCAGVTLRGLKSLGCPSWRDIQEAQGKRAELLTDHIFMACTDKGSNEIAARRLIASEVADMPNIYFWDQDCLEHAPHLVVMSSLLQMDSLLEGKVPWRYWSSLAMFSHTCRAQARDLYDCYCRLFGAQRAKETVKCMFPRPVSQRWGRIHELERRILNAGFAELAFCLAEILTNKWIDVDELRNFAKEIGDGDDNSVNCPWEAMRRISEALQASKKSNDCQRKKIESSKGPTPNELSVEQTKAYSLKMGKWRAQTLNAVADQRWGQIIKVMNHCRCPLIHISNFLKKKIARQDFIDKGGPLAQLVYGHANEIHAEFSALQMSIRISPEWESLILPDCQEDVRQFLLLEYASVSIRDASRIQELGLNLLAEEAEQHEIQNTADIPEAEEEEGGENDFDQFESQGLFSSQLQEDHDEDTLLEQKTVDLFKRQTEEDLVSSVEQAIAIDTITKKQCDIESSHQQSVIQHLQQRDNLHLDALEATLEASLAQAAGVDAIDEMKFDSEENNDKAEPEPCNQDDDDDDFATNLQNIDSGAQAYDDWLCECSEGIRLLVMQKDHAGTDGSFNGVSIASF</sequence>
<reference evidence="3 4" key="1">
    <citation type="submission" date="2024-02" db="EMBL/GenBank/DDBJ databases">
        <authorList>
            <person name="Chen Y."/>
            <person name="Shah S."/>
            <person name="Dougan E. K."/>
            <person name="Thang M."/>
            <person name="Chan C."/>
        </authorList>
    </citation>
    <scope>NUCLEOTIDE SEQUENCE [LARGE SCALE GENOMIC DNA]</scope>
</reference>
<comment type="caution">
    <text evidence="3">The sequence shown here is derived from an EMBL/GenBank/DDBJ whole genome shotgun (WGS) entry which is preliminary data.</text>
</comment>